<dbReference type="Proteomes" id="UP000316008">
    <property type="component" value="Unassembled WGS sequence"/>
</dbReference>
<dbReference type="InterPro" id="IPR014825">
    <property type="entry name" value="DNA_alkylation"/>
</dbReference>
<dbReference type="EMBL" id="VLPL01000007">
    <property type="protein sequence ID" value="TSJ41693.1"/>
    <property type="molecule type" value="Genomic_DNA"/>
</dbReference>
<dbReference type="OrthoDB" id="9775346at2"/>
<evidence type="ECO:0000313" key="2">
    <source>
        <dbReference type="Proteomes" id="UP000316008"/>
    </source>
</evidence>
<keyword evidence="2" id="KW-1185">Reference proteome</keyword>
<dbReference type="PANTHER" id="PTHR34070">
    <property type="entry name" value="ARMADILLO-TYPE FOLD"/>
    <property type="match status" value="1"/>
</dbReference>
<protein>
    <submittedName>
        <fullName evidence="1">DNA alkylation repair protein</fullName>
    </submittedName>
</protein>
<proteinExistence type="predicted"/>
<dbReference type="RefSeq" id="WP_144333951.1">
    <property type="nucleotide sequence ID" value="NZ_VLPL01000007.1"/>
</dbReference>
<dbReference type="SUPFAM" id="SSF48371">
    <property type="entry name" value="ARM repeat"/>
    <property type="match status" value="1"/>
</dbReference>
<reference evidence="1 2" key="1">
    <citation type="submission" date="2019-07" db="EMBL/GenBank/DDBJ databases">
        <authorList>
            <person name="Huq M.A."/>
        </authorList>
    </citation>
    <scope>NUCLEOTIDE SEQUENCE [LARGE SCALE GENOMIC DNA]</scope>
    <source>
        <strain evidence="1 2">MAH-3</strain>
    </source>
</reference>
<dbReference type="Gene3D" id="1.20.1660.10">
    <property type="entry name" value="Hypothetical protein (EF3068)"/>
    <property type="match status" value="1"/>
</dbReference>
<dbReference type="Pfam" id="PF08713">
    <property type="entry name" value="DNA_alkylation"/>
    <property type="match status" value="1"/>
</dbReference>
<dbReference type="Gene3D" id="1.25.40.290">
    <property type="entry name" value="ARM repeat domains"/>
    <property type="match status" value="1"/>
</dbReference>
<dbReference type="PANTHER" id="PTHR34070:SF1">
    <property type="entry name" value="DNA ALKYLATION REPAIR PROTEIN"/>
    <property type="match status" value="1"/>
</dbReference>
<dbReference type="AlphaFoldDB" id="A0A556MP28"/>
<sequence>MIEETILQLTALFEPFRNAKRAQTASAYMKNHFPFIGMKTEIRRSAQKSWIDSLKTIDDRKLRWSIIRALWEKEERDYHYVAVDLLNSWPKRFYSEEDAVELEWLLNNKSWWDSVDAIASNYLGRWALLFPEKARETFEKWRYHESFWLQRSCLIYQLKYKDQVDSAYLENLIQQLNGNKEFFIQKAIGWSLRQLSKYKPEDVVQILANNPIKGLALREASKYLS</sequence>
<name>A0A556MP28_9FLAO</name>
<comment type="caution">
    <text evidence="1">The sequence shown here is derived from an EMBL/GenBank/DDBJ whole genome shotgun (WGS) entry which is preliminary data.</text>
</comment>
<dbReference type="InterPro" id="IPR016024">
    <property type="entry name" value="ARM-type_fold"/>
</dbReference>
<organism evidence="1 2">
    <name type="scientific">Fluviicola chungangensis</name>
    <dbReference type="NCBI Taxonomy" id="2597671"/>
    <lineage>
        <taxon>Bacteria</taxon>
        <taxon>Pseudomonadati</taxon>
        <taxon>Bacteroidota</taxon>
        <taxon>Flavobacteriia</taxon>
        <taxon>Flavobacteriales</taxon>
        <taxon>Crocinitomicaceae</taxon>
        <taxon>Fluviicola</taxon>
    </lineage>
</organism>
<accession>A0A556MP28</accession>
<evidence type="ECO:0000313" key="1">
    <source>
        <dbReference type="EMBL" id="TSJ41693.1"/>
    </source>
</evidence>
<gene>
    <name evidence="1" type="ORF">FO442_14655</name>
</gene>